<feature type="compositionally biased region" description="Basic and acidic residues" evidence="1">
    <location>
        <begin position="127"/>
        <end position="143"/>
    </location>
</feature>
<feature type="compositionally biased region" description="Low complexity" evidence="1">
    <location>
        <begin position="144"/>
        <end position="154"/>
    </location>
</feature>
<proteinExistence type="predicted"/>
<dbReference type="WBParaSite" id="L893_g19242.t1">
    <property type="protein sequence ID" value="L893_g19242.t1"/>
    <property type="gene ID" value="L893_g19242"/>
</dbReference>
<feature type="compositionally biased region" description="Acidic residues" evidence="1">
    <location>
        <begin position="48"/>
        <end position="59"/>
    </location>
</feature>
<evidence type="ECO:0000256" key="1">
    <source>
        <dbReference type="SAM" id="MobiDB-lite"/>
    </source>
</evidence>
<feature type="compositionally biased region" description="Acidic residues" evidence="1">
    <location>
        <begin position="108"/>
        <end position="126"/>
    </location>
</feature>
<evidence type="ECO:0000313" key="3">
    <source>
        <dbReference type="WBParaSite" id="L893_g19242.t1"/>
    </source>
</evidence>
<keyword evidence="2" id="KW-1185">Reference proteome</keyword>
<feature type="region of interest" description="Disordered" evidence="1">
    <location>
        <begin position="302"/>
        <end position="321"/>
    </location>
</feature>
<accession>A0A1I7YSG0</accession>
<feature type="region of interest" description="Disordered" evidence="1">
    <location>
        <begin position="1"/>
        <end position="154"/>
    </location>
</feature>
<protein>
    <submittedName>
        <fullName evidence="3">Pinin_SDK_memA domain-containing protein</fullName>
    </submittedName>
</protein>
<feature type="compositionally biased region" description="Basic and acidic residues" evidence="1">
    <location>
        <begin position="302"/>
        <end position="314"/>
    </location>
</feature>
<name>A0A1I7YSG0_9BILA</name>
<dbReference type="Proteomes" id="UP000095287">
    <property type="component" value="Unplaced"/>
</dbReference>
<evidence type="ECO:0000313" key="2">
    <source>
        <dbReference type="Proteomes" id="UP000095287"/>
    </source>
</evidence>
<sequence length="321" mass="37069">MSTPGAPFGDDNDDSQQKNQGQSQPDDSEQKSQENPEEQPVPAVNEPELVDDNDDSEEKDQEHSPLDEQSVPVANEAPLIDDNDDSGQESRELADGNDDSDQKSPLIDDNDDSEQESWLDDSDDAEQESRELADDNDDSDQKCQEQPQPEEQLLPVINVAEFPKGDELRQMVQRLERTVKQIRFSVNRVQNLQRCSQRVPTKKLDRAMDDLKKTIFHSISVYTSTPGVKSIPLRIKRNGQDCILKFSRVADRLRVELMRTRSQVEHDEATDERFKKTDALLAKQQQELEKVSADLRELKKKWKEEERKNQEESMKKRRRRR</sequence>
<organism evidence="2 3">
    <name type="scientific">Steinernema glaseri</name>
    <dbReference type="NCBI Taxonomy" id="37863"/>
    <lineage>
        <taxon>Eukaryota</taxon>
        <taxon>Metazoa</taxon>
        <taxon>Ecdysozoa</taxon>
        <taxon>Nematoda</taxon>
        <taxon>Chromadorea</taxon>
        <taxon>Rhabditida</taxon>
        <taxon>Tylenchina</taxon>
        <taxon>Panagrolaimomorpha</taxon>
        <taxon>Strongyloidoidea</taxon>
        <taxon>Steinernematidae</taxon>
        <taxon>Steinernema</taxon>
    </lineage>
</organism>
<reference evidence="3" key="1">
    <citation type="submission" date="2016-11" db="UniProtKB">
        <authorList>
            <consortium name="WormBaseParasite"/>
        </authorList>
    </citation>
    <scope>IDENTIFICATION</scope>
</reference>
<dbReference type="AlphaFoldDB" id="A0A1I7YSG0"/>